<organism evidence="1 2">
    <name type="scientific">Petrolisthes cinctipes</name>
    <name type="common">Flat porcelain crab</name>
    <dbReference type="NCBI Taxonomy" id="88211"/>
    <lineage>
        <taxon>Eukaryota</taxon>
        <taxon>Metazoa</taxon>
        <taxon>Ecdysozoa</taxon>
        <taxon>Arthropoda</taxon>
        <taxon>Crustacea</taxon>
        <taxon>Multicrustacea</taxon>
        <taxon>Malacostraca</taxon>
        <taxon>Eumalacostraca</taxon>
        <taxon>Eucarida</taxon>
        <taxon>Decapoda</taxon>
        <taxon>Pleocyemata</taxon>
        <taxon>Anomura</taxon>
        <taxon>Galatheoidea</taxon>
        <taxon>Porcellanidae</taxon>
        <taxon>Petrolisthes</taxon>
    </lineage>
</organism>
<sequence>MNHSKADLLLEPRGLPGLTSFFCDPSAQVLDEVYFWRFLSSTALAAAPGLTEQSSRCVAAKVLVHVASQRSIIPPLKE</sequence>
<comment type="caution">
    <text evidence="1">The sequence shown here is derived from an EMBL/GenBank/DDBJ whole genome shotgun (WGS) entry which is preliminary data.</text>
</comment>
<name>A0AAE1FRE6_PETCI</name>
<proteinExistence type="predicted"/>
<keyword evidence="2" id="KW-1185">Reference proteome</keyword>
<accession>A0AAE1FRE6</accession>
<dbReference type="AlphaFoldDB" id="A0AAE1FRE6"/>
<dbReference type="Proteomes" id="UP001286313">
    <property type="component" value="Unassembled WGS sequence"/>
</dbReference>
<reference evidence="1" key="1">
    <citation type="submission" date="2023-10" db="EMBL/GenBank/DDBJ databases">
        <title>Genome assemblies of two species of porcelain crab, Petrolisthes cinctipes and Petrolisthes manimaculis (Anomura: Porcellanidae).</title>
        <authorList>
            <person name="Angst P."/>
        </authorList>
    </citation>
    <scope>NUCLEOTIDE SEQUENCE</scope>
    <source>
        <strain evidence="1">PB745_01</strain>
        <tissue evidence="1">Gill</tissue>
    </source>
</reference>
<protein>
    <submittedName>
        <fullName evidence="1">Uncharacterized protein</fullName>
    </submittedName>
</protein>
<gene>
    <name evidence="1" type="ORF">Pcinc_016291</name>
</gene>
<evidence type="ECO:0000313" key="1">
    <source>
        <dbReference type="EMBL" id="KAK3879132.1"/>
    </source>
</evidence>
<evidence type="ECO:0000313" key="2">
    <source>
        <dbReference type="Proteomes" id="UP001286313"/>
    </source>
</evidence>
<dbReference type="EMBL" id="JAWQEG010001490">
    <property type="protein sequence ID" value="KAK3879132.1"/>
    <property type="molecule type" value="Genomic_DNA"/>
</dbReference>